<dbReference type="InterPro" id="IPR052032">
    <property type="entry name" value="ATP-dep_AA_Ligase"/>
</dbReference>
<dbReference type="PANTHER" id="PTHR43585">
    <property type="entry name" value="FUMIPYRROLE BIOSYNTHESIS PROTEIN C"/>
    <property type="match status" value="1"/>
</dbReference>
<dbReference type="Gene3D" id="3.40.50.20">
    <property type="match status" value="1"/>
</dbReference>
<dbReference type="Gene3D" id="3.30.1490.20">
    <property type="entry name" value="ATP-grasp fold, A domain"/>
    <property type="match status" value="1"/>
</dbReference>
<keyword evidence="2 4" id="KW-0547">Nucleotide-binding</keyword>
<evidence type="ECO:0000256" key="4">
    <source>
        <dbReference type="PROSITE-ProRule" id="PRU00409"/>
    </source>
</evidence>
<evidence type="ECO:0000256" key="2">
    <source>
        <dbReference type="ARBA" id="ARBA00022741"/>
    </source>
</evidence>
<evidence type="ECO:0000256" key="1">
    <source>
        <dbReference type="ARBA" id="ARBA00022598"/>
    </source>
</evidence>
<dbReference type="AlphaFoldDB" id="A0A640RZ61"/>
<feature type="domain" description="ATP-grasp" evidence="5">
    <location>
        <begin position="128"/>
        <end position="319"/>
    </location>
</feature>
<sequence>MRAFPEPWEVLVKSEAERSVLAFVNSDYADTPYDKWAADVGVQPNLLVSEAKFPQYQHVPGAVCVPDYLQGGDAERAALDLAERMPPSAVIARMESDLLRAARLRELLGVPGQDFASTLAFRDKVHMKTLVRQSGLEVPEFAPVRVDFDLFGFVREHGYPVVVKPALGSGSTGTQVLRGPADLARLLAEGLPEHAEVERFVEGQMYVVDGLVAAGAPVATFVSRYLNDCLSFHDGIYLGSAQLTRDHPLTDRLIGYARKVLDALPTPECATFHLEVFHTPDDRLVLCEIGSRTGGALTAPAIHAATGFNLDEQWFRAQVAPQTLADASIHGVAPGRSAGWVVFYPERGTLAALPKSPPPFVVEERLRATVGTAYEGGVKSAHYLAAYVLTGADDQEVEQRAQELAQWYAAGVRWTGLHSEDDRPALN</sequence>
<evidence type="ECO:0000259" key="5">
    <source>
        <dbReference type="PROSITE" id="PS50975"/>
    </source>
</evidence>
<keyword evidence="1 6" id="KW-0436">Ligase</keyword>
<evidence type="ECO:0000313" key="6">
    <source>
        <dbReference type="EMBL" id="GFE04044.1"/>
    </source>
</evidence>
<name>A0A640RZ61_9ACTN</name>
<protein>
    <submittedName>
        <fullName evidence="6">Carboxylate--amine ligase</fullName>
    </submittedName>
</protein>
<comment type="caution">
    <text evidence="6">The sequence shown here is derived from an EMBL/GenBank/DDBJ whole genome shotgun (WGS) entry which is preliminary data.</text>
</comment>
<dbReference type="GO" id="GO:0016874">
    <property type="term" value="F:ligase activity"/>
    <property type="evidence" value="ECO:0007669"/>
    <property type="project" value="UniProtKB-KW"/>
</dbReference>
<keyword evidence="3 4" id="KW-0067">ATP-binding</keyword>
<dbReference type="PANTHER" id="PTHR43585:SF2">
    <property type="entry name" value="ATP-GRASP ENZYME FSQD"/>
    <property type="match status" value="1"/>
</dbReference>
<dbReference type="Gene3D" id="3.30.470.20">
    <property type="entry name" value="ATP-grasp fold, B domain"/>
    <property type="match status" value="1"/>
</dbReference>
<dbReference type="PROSITE" id="PS50975">
    <property type="entry name" value="ATP_GRASP"/>
    <property type="match status" value="1"/>
</dbReference>
<reference evidence="6 7" key="1">
    <citation type="submission" date="2019-12" db="EMBL/GenBank/DDBJ databases">
        <title>Whole genome shotgun sequence of Streptomyces caniferus NBRC 15389.</title>
        <authorList>
            <person name="Ichikawa N."/>
            <person name="Kimura A."/>
            <person name="Kitahashi Y."/>
            <person name="Komaki H."/>
            <person name="Tamura T."/>
        </authorList>
    </citation>
    <scope>NUCLEOTIDE SEQUENCE [LARGE SCALE GENOMIC DNA]</scope>
    <source>
        <strain evidence="6 7">NBRC 15389</strain>
    </source>
</reference>
<organism evidence="6 7">
    <name type="scientific">Streptomyces caniferus</name>
    <dbReference type="NCBI Taxonomy" id="285557"/>
    <lineage>
        <taxon>Bacteria</taxon>
        <taxon>Bacillati</taxon>
        <taxon>Actinomycetota</taxon>
        <taxon>Actinomycetes</taxon>
        <taxon>Kitasatosporales</taxon>
        <taxon>Streptomycetaceae</taxon>
        <taxon>Streptomyces</taxon>
    </lineage>
</organism>
<dbReference type="SUPFAM" id="SSF56059">
    <property type="entry name" value="Glutathione synthetase ATP-binding domain-like"/>
    <property type="match status" value="1"/>
</dbReference>
<evidence type="ECO:0000256" key="3">
    <source>
        <dbReference type="ARBA" id="ARBA00022840"/>
    </source>
</evidence>
<gene>
    <name evidence="6" type="primary">nikS_1</name>
    <name evidence="6" type="ORF">Scani_03120</name>
</gene>
<dbReference type="GO" id="GO:0005524">
    <property type="term" value="F:ATP binding"/>
    <property type="evidence" value="ECO:0007669"/>
    <property type="project" value="UniProtKB-UniRule"/>
</dbReference>
<dbReference type="EMBL" id="BLIN01000001">
    <property type="protein sequence ID" value="GFE04044.1"/>
    <property type="molecule type" value="Genomic_DNA"/>
</dbReference>
<dbReference type="Proteomes" id="UP000435837">
    <property type="component" value="Unassembled WGS sequence"/>
</dbReference>
<dbReference type="InterPro" id="IPR013815">
    <property type="entry name" value="ATP_grasp_subdomain_1"/>
</dbReference>
<dbReference type="InterPro" id="IPR005479">
    <property type="entry name" value="CPAse_ATP-bd"/>
</dbReference>
<accession>A0A640RZ61</accession>
<dbReference type="GO" id="GO:0046872">
    <property type="term" value="F:metal ion binding"/>
    <property type="evidence" value="ECO:0007669"/>
    <property type="project" value="InterPro"/>
</dbReference>
<evidence type="ECO:0000313" key="7">
    <source>
        <dbReference type="Proteomes" id="UP000435837"/>
    </source>
</evidence>
<dbReference type="Pfam" id="PF02786">
    <property type="entry name" value="CPSase_L_D2"/>
    <property type="match status" value="1"/>
</dbReference>
<dbReference type="InterPro" id="IPR011761">
    <property type="entry name" value="ATP-grasp"/>
</dbReference>
<proteinExistence type="predicted"/>